<dbReference type="PANTHER" id="PTHR46306:SF1">
    <property type="entry name" value="BTB_POZ DOMAIN-CONTAINING PROTEIN 9"/>
    <property type="match status" value="1"/>
</dbReference>
<proteinExistence type="predicted"/>
<dbReference type="OrthoDB" id="9997739at2759"/>
<evidence type="ECO:0000259" key="2">
    <source>
        <dbReference type="PROSITE" id="PS50097"/>
    </source>
</evidence>
<name>A0A397UAE3_9GLOM</name>
<dbReference type="PROSITE" id="PS50097">
    <property type="entry name" value="BTB"/>
    <property type="match status" value="1"/>
</dbReference>
<organism evidence="3 4">
    <name type="scientific">Gigaspora rosea</name>
    <dbReference type="NCBI Taxonomy" id="44941"/>
    <lineage>
        <taxon>Eukaryota</taxon>
        <taxon>Fungi</taxon>
        <taxon>Fungi incertae sedis</taxon>
        <taxon>Mucoromycota</taxon>
        <taxon>Glomeromycotina</taxon>
        <taxon>Glomeromycetes</taxon>
        <taxon>Diversisporales</taxon>
        <taxon>Gigasporaceae</taxon>
        <taxon>Gigaspora</taxon>
    </lineage>
</organism>
<dbReference type="GO" id="GO:0005737">
    <property type="term" value="C:cytoplasm"/>
    <property type="evidence" value="ECO:0007669"/>
    <property type="project" value="TreeGrafter"/>
</dbReference>
<dbReference type="Pfam" id="PF07707">
    <property type="entry name" value="BACK"/>
    <property type="match status" value="1"/>
</dbReference>
<dbReference type="InterPro" id="IPR011333">
    <property type="entry name" value="SKP1/BTB/POZ_sf"/>
</dbReference>
<feature type="domain" description="BTB" evidence="2">
    <location>
        <begin position="209"/>
        <end position="280"/>
    </location>
</feature>
<dbReference type="InterPro" id="IPR052407">
    <property type="entry name" value="BTB_POZ_domain_cont_9"/>
</dbReference>
<dbReference type="InterPro" id="IPR000210">
    <property type="entry name" value="BTB/POZ_dom"/>
</dbReference>
<comment type="caution">
    <text evidence="3">The sequence shown here is derived from an EMBL/GenBank/DDBJ whole genome shotgun (WGS) entry which is preliminary data.</text>
</comment>
<evidence type="ECO:0000313" key="3">
    <source>
        <dbReference type="EMBL" id="RIB04273.1"/>
    </source>
</evidence>
<reference evidence="3 4" key="1">
    <citation type="submission" date="2018-06" db="EMBL/GenBank/DDBJ databases">
        <title>Comparative genomics reveals the genomic features of Rhizophagus irregularis, R. cerebriforme, R. diaphanum and Gigaspora rosea, and their symbiotic lifestyle signature.</title>
        <authorList>
            <person name="Morin E."/>
            <person name="San Clemente H."/>
            <person name="Chen E.C.H."/>
            <person name="De La Providencia I."/>
            <person name="Hainaut M."/>
            <person name="Kuo A."/>
            <person name="Kohler A."/>
            <person name="Murat C."/>
            <person name="Tang N."/>
            <person name="Roy S."/>
            <person name="Loubradou J."/>
            <person name="Henrissat B."/>
            <person name="Grigoriev I.V."/>
            <person name="Corradi N."/>
            <person name="Roux C."/>
            <person name="Martin F.M."/>
        </authorList>
    </citation>
    <scope>NUCLEOTIDE SEQUENCE [LARGE SCALE GENOMIC DNA]</scope>
    <source>
        <strain evidence="3 4">DAOM 194757</strain>
    </source>
</reference>
<evidence type="ECO:0000256" key="1">
    <source>
        <dbReference type="SAM" id="MobiDB-lite"/>
    </source>
</evidence>
<accession>A0A397UAE3</accession>
<dbReference type="Proteomes" id="UP000266673">
    <property type="component" value="Unassembled WGS sequence"/>
</dbReference>
<dbReference type="SUPFAM" id="SSF54695">
    <property type="entry name" value="POZ domain"/>
    <property type="match status" value="1"/>
</dbReference>
<dbReference type="SMART" id="SM00225">
    <property type="entry name" value="BTB"/>
    <property type="match status" value="1"/>
</dbReference>
<gene>
    <name evidence="3" type="ORF">C2G38_695502</name>
</gene>
<protein>
    <recommendedName>
        <fullName evidence="2">BTB domain-containing protein</fullName>
    </recommendedName>
</protein>
<evidence type="ECO:0000313" key="4">
    <source>
        <dbReference type="Proteomes" id="UP000266673"/>
    </source>
</evidence>
<keyword evidence="4" id="KW-1185">Reference proteome</keyword>
<dbReference type="AlphaFoldDB" id="A0A397UAE3"/>
<dbReference type="Pfam" id="PF00651">
    <property type="entry name" value="BTB"/>
    <property type="match status" value="1"/>
</dbReference>
<dbReference type="EMBL" id="QKWP01002213">
    <property type="protein sequence ID" value="RIB04273.1"/>
    <property type="molecule type" value="Genomic_DNA"/>
</dbReference>
<dbReference type="PANTHER" id="PTHR46306">
    <property type="entry name" value="BTB/POZ DOMAIN-CONTAINING PROTEIN 9"/>
    <property type="match status" value="1"/>
</dbReference>
<dbReference type="Gene3D" id="3.30.710.10">
    <property type="entry name" value="Potassium Channel Kv1.1, Chain A"/>
    <property type="match status" value="1"/>
</dbReference>
<sequence length="489" mass="56809">MYRKTISLSVTVVNRSTTTEPIVKKFLTYRMKDGCYQLNDEIAKHLEFLNKTSLEAALRSHFISDNLSKLDTDILFTAVAAWYLRLIAADHRPHWATGFDASYKWLSSQIKNPQIGRELLGSAKKFVIRGYNVDDNALEKDEKYQDHLNHTSDVESAKTIVIDNSDKFFRTKVDKVAETILPRSTSIGIKILDQLSQDFTQLLENEYLYDVVIEVGEQPNTKRFKVHSVILYQRSLYFRQKLTNATKKNNIIEIKMPNHSVKVFDIIIRYIYSGIVSLENPEASVVFDLLITVNEFKFTELVERIQPYLIDNNASWIRLNFSRVYQISFQNENLKALQQFCNDILVKHPSVIFNSDEFDTLQENALIALLKNNDLQMEESEIWDKVIQWGKARTPDLPSNLEELTHENFNSLKTTLQHCLPHIRYFQIPSKDILKKIQPYQNILEKNIWVDILAKYLDPDMPITSPVLPPRKKATSQLPSRKASKDQFL</sequence>
<feature type="region of interest" description="Disordered" evidence="1">
    <location>
        <begin position="466"/>
        <end position="489"/>
    </location>
</feature>
<dbReference type="InterPro" id="IPR011705">
    <property type="entry name" value="BACK"/>
</dbReference>
<dbReference type="Gene3D" id="1.25.40.420">
    <property type="match status" value="1"/>
</dbReference>